<dbReference type="RefSeq" id="WP_185255665.1">
    <property type="nucleotide sequence ID" value="NZ_AP023368.1"/>
</dbReference>
<evidence type="ECO:0000259" key="1">
    <source>
        <dbReference type="Pfam" id="PF08242"/>
    </source>
</evidence>
<evidence type="ECO:0000313" key="2">
    <source>
        <dbReference type="EMBL" id="BCJ99946.1"/>
    </source>
</evidence>
<dbReference type="SUPFAM" id="SSF53335">
    <property type="entry name" value="S-adenosyl-L-methionine-dependent methyltransferases"/>
    <property type="match status" value="1"/>
</dbReference>
<protein>
    <recommendedName>
        <fullName evidence="1">Methyltransferase type 12 domain-containing protein</fullName>
    </recommendedName>
</protein>
<proteinExistence type="predicted"/>
<dbReference type="Gene3D" id="3.40.50.150">
    <property type="entry name" value="Vaccinia Virus protein VP39"/>
    <property type="match status" value="1"/>
</dbReference>
<reference evidence="2 3" key="2">
    <citation type="submission" date="2020-08" db="EMBL/GenBank/DDBJ databases">
        <authorList>
            <person name="Ueki A."/>
            <person name="Tonouchi A."/>
        </authorList>
    </citation>
    <scope>NUCLEOTIDE SEQUENCE [LARGE SCALE GENOMIC DNA]</scope>
    <source>
        <strain evidence="2 3">CTTW</strain>
    </source>
</reference>
<accession>A0A7I8DUH3</accession>
<sequence>MFQAGGIVTEKAKKYYEAYDDRYKQVHKESITWFSDNNSKIVIDTINHYFNNQKIKILEIGCGEGRDAHYLLKEGYEVLATDISSTAIDYCKKKHPNNEDCFKVLDCLTDNLQVKFDFIYAIAVVHMLVQDEDRQSFYEFIYNHLSETGIALICSIGDGIEERKTDISQAFDLQKRTHEATGKELFIAGTSCRVVGFNTLSKEIRENNLTVFNSGITAIEPDFPTIMYAIIKKNRNPLT</sequence>
<keyword evidence="3" id="KW-1185">Reference proteome</keyword>
<feature type="domain" description="Methyltransferase type 12" evidence="1">
    <location>
        <begin position="58"/>
        <end position="150"/>
    </location>
</feature>
<reference evidence="2 3" key="1">
    <citation type="submission" date="2020-08" db="EMBL/GenBank/DDBJ databases">
        <title>Draft genome sequencing of an Anaerocolumna strain isolated from anoxic soil subjected to BSD treatment.</title>
        <authorList>
            <person name="Uek A."/>
            <person name="Tonouchi A."/>
        </authorList>
    </citation>
    <scope>NUCLEOTIDE SEQUENCE [LARGE SCALE GENOMIC DNA]</scope>
    <source>
        <strain evidence="2 3">CTTW</strain>
    </source>
</reference>
<gene>
    <name evidence="2" type="ORF">bsdcttw_29870</name>
</gene>
<dbReference type="PANTHER" id="PTHR43861">
    <property type="entry name" value="TRANS-ACONITATE 2-METHYLTRANSFERASE-RELATED"/>
    <property type="match status" value="1"/>
</dbReference>
<dbReference type="AlphaFoldDB" id="A0A7I8DUH3"/>
<dbReference type="Proteomes" id="UP000515703">
    <property type="component" value="Chromosome"/>
</dbReference>
<dbReference type="CDD" id="cd02440">
    <property type="entry name" value="AdoMet_MTases"/>
    <property type="match status" value="1"/>
</dbReference>
<name>A0A7I8DUH3_9FIRM</name>
<dbReference type="EMBL" id="AP023368">
    <property type="protein sequence ID" value="BCJ99946.1"/>
    <property type="molecule type" value="Genomic_DNA"/>
</dbReference>
<evidence type="ECO:0000313" key="3">
    <source>
        <dbReference type="Proteomes" id="UP000515703"/>
    </source>
</evidence>
<dbReference type="InterPro" id="IPR013217">
    <property type="entry name" value="Methyltransf_12"/>
</dbReference>
<dbReference type="KEGG" id="acht:bsdcttw_29870"/>
<organism evidence="2 3">
    <name type="scientific">Anaerocolumna chitinilytica</name>
    <dbReference type="NCBI Taxonomy" id="1727145"/>
    <lineage>
        <taxon>Bacteria</taxon>
        <taxon>Bacillati</taxon>
        <taxon>Bacillota</taxon>
        <taxon>Clostridia</taxon>
        <taxon>Lachnospirales</taxon>
        <taxon>Lachnospiraceae</taxon>
        <taxon>Anaerocolumna</taxon>
    </lineage>
</organism>
<dbReference type="Pfam" id="PF08242">
    <property type="entry name" value="Methyltransf_12"/>
    <property type="match status" value="1"/>
</dbReference>
<dbReference type="InterPro" id="IPR029063">
    <property type="entry name" value="SAM-dependent_MTases_sf"/>
</dbReference>